<sequence length="688" mass="75038">MTSAPSSGQSVNLFKNYNRLIGVAYTLLILALMVFFGYLLHRKMHEEIDLIRGHVARHGQFFEFVLRSSADQLETFRMSAGSSQPEQSSASGPTLLAQPPGAWLREDADLGLFHLDALPDRDAGGNLVGEGRLQTRSPEFYADLSTALRLNSEWSSLVFNLPNAVQARFVSIHRFHAVLPWERSAELPFDPEVYDGPVWILGQPANNPDHEKYWAPVSFAGLDRGLVAPVAAPVYSGQRFVGVLSIDTSIDYLNRINSDFNYPLGLTLLVDQRQQVLTHPELYAKPLEVDTTPDLASALPLALIGEIDRLRQLPSGQPTTINGYLVIRHALISAPWSLFYVAPVSALWLELASDMGAPMVGVLLGLALLMALTYVLTSREFVGPAAKLVAHIAAESNFQPATIPVVPSGWRPWFETITHAFHESMQLVALRQELDIAAKMQQSILPRRWPEHPGYVLWGTMRSAREVGGDFYDHFEVADGLRGLAVADVSGKGISAGLFGMVSKTLLRSAATPGDLPIGEMIAKVNDSLAEDNESCMFVTLFYARLDPETGCLDFVNAGHPSPLLIHADGQVAELALTWGMALGAMDGLDYAASSVQLRSGDTLLMFSDGVTEAMNEAYEEFGTKRLSALFVDQPPPDPRAAVERVLAAVDRFANGVEQSDDITCVALRYRGADPELDVPADTAEAAS</sequence>
<dbReference type="EMBL" id="CP003154">
    <property type="protein sequence ID" value="AFL75914.1"/>
    <property type="molecule type" value="Genomic_DNA"/>
</dbReference>
<dbReference type="InterPro" id="IPR036457">
    <property type="entry name" value="PPM-type-like_dom_sf"/>
</dbReference>
<dbReference type="PANTHER" id="PTHR43156:SF2">
    <property type="entry name" value="STAGE II SPORULATION PROTEIN E"/>
    <property type="match status" value="1"/>
</dbReference>
<evidence type="ECO:0000313" key="5">
    <source>
        <dbReference type="Proteomes" id="UP000006062"/>
    </source>
</evidence>
<keyword evidence="2" id="KW-0812">Transmembrane</keyword>
<keyword evidence="2" id="KW-1133">Transmembrane helix</keyword>
<evidence type="ECO:0000313" key="4">
    <source>
        <dbReference type="EMBL" id="AFL75914.1"/>
    </source>
</evidence>
<keyword evidence="2" id="KW-0472">Membrane</keyword>
<dbReference type="SMART" id="SM00331">
    <property type="entry name" value="PP2C_SIG"/>
    <property type="match status" value="1"/>
</dbReference>
<dbReference type="GO" id="GO:0016791">
    <property type="term" value="F:phosphatase activity"/>
    <property type="evidence" value="ECO:0007669"/>
    <property type="project" value="TreeGrafter"/>
</dbReference>
<accession>I3YFZ6</accession>
<feature type="transmembrane region" description="Helical" evidence="2">
    <location>
        <begin position="330"/>
        <end position="349"/>
    </location>
</feature>
<proteinExistence type="predicted"/>
<keyword evidence="1" id="KW-0378">Hydrolase</keyword>
<dbReference type="InterPro" id="IPR001932">
    <property type="entry name" value="PPM-type_phosphatase-like_dom"/>
</dbReference>
<dbReference type="RefSeq" id="WP_014780299.1">
    <property type="nucleotide sequence ID" value="NC_018012.1"/>
</dbReference>
<organism evidence="4 5">
    <name type="scientific">Thiocystis violascens (strain ATCC 17096 / DSM 198 / 6111)</name>
    <name type="common">Chromatium violascens</name>
    <dbReference type="NCBI Taxonomy" id="765911"/>
    <lineage>
        <taxon>Bacteria</taxon>
        <taxon>Pseudomonadati</taxon>
        <taxon>Pseudomonadota</taxon>
        <taxon>Gammaproteobacteria</taxon>
        <taxon>Chromatiales</taxon>
        <taxon>Chromatiaceae</taxon>
        <taxon>Thiocystis</taxon>
    </lineage>
</organism>
<feature type="transmembrane region" description="Helical" evidence="2">
    <location>
        <begin position="355"/>
        <end position="377"/>
    </location>
</feature>
<dbReference type="InterPro" id="IPR052016">
    <property type="entry name" value="Bact_Sigma-Reg"/>
</dbReference>
<dbReference type="SUPFAM" id="SSF81606">
    <property type="entry name" value="PP2C-like"/>
    <property type="match status" value="1"/>
</dbReference>
<dbReference type="KEGG" id="tvi:Thivi_4093"/>
<dbReference type="Gene3D" id="3.60.40.10">
    <property type="entry name" value="PPM-type phosphatase domain"/>
    <property type="match status" value="1"/>
</dbReference>
<dbReference type="eggNOG" id="COG2208">
    <property type="taxonomic scope" value="Bacteria"/>
</dbReference>
<dbReference type="HOGENOM" id="CLU_020306_0_0_6"/>
<feature type="transmembrane region" description="Helical" evidence="2">
    <location>
        <begin position="20"/>
        <end position="40"/>
    </location>
</feature>
<name>I3YFZ6_THIV6</name>
<evidence type="ECO:0000256" key="2">
    <source>
        <dbReference type="SAM" id="Phobius"/>
    </source>
</evidence>
<dbReference type="AlphaFoldDB" id="I3YFZ6"/>
<dbReference type="Pfam" id="PF07228">
    <property type="entry name" value="SpoIIE"/>
    <property type="match status" value="1"/>
</dbReference>
<dbReference type="PANTHER" id="PTHR43156">
    <property type="entry name" value="STAGE II SPORULATION PROTEIN E-RELATED"/>
    <property type="match status" value="1"/>
</dbReference>
<gene>
    <name evidence="4" type="ordered locus">Thivi_4093</name>
</gene>
<dbReference type="STRING" id="765911.Thivi_4093"/>
<evidence type="ECO:0000256" key="1">
    <source>
        <dbReference type="ARBA" id="ARBA00022801"/>
    </source>
</evidence>
<protein>
    <submittedName>
        <fullName evidence="4">Serine phosphatase RsbU, regulator of sigma subunit</fullName>
    </submittedName>
</protein>
<reference evidence="4 5" key="1">
    <citation type="submission" date="2012-06" db="EMBL/GenBank/DDBJ databases">
        <title>Complete sequence of Thiocystis violascens DSM 198.</title>
        <authorList>
            <consortium name="US DOE Joint Genome Institute"/>
            <person name="Lucas S."/>
            <person name="Han J."/>
            <person name="Lapidus A."/>
            <person name="Cheng J.-F."/>
            <person name="Goodwin L."/>
            <person name="Pitluck S."/>
            <person name="Peters L."/>
            <person name="Ovchinnikova G."/>
            <person name="Teshima H."/>
            <person name="Detter J.C."/>
            <person name="Han C."/>
            <person name="Tapia R."/>
            <person name="Land M."/>
            <person name="Hauser L."/>
            <person name="Kyrpides N."/>
            <person name="Ivanova N."/>
            <person name="Pagani I."/>
            <person name="Vogl K."/>
            <person name="Liu Z."/>
            <person name="Frigaard N.-U."/>
            <person name="Bryant D."/>
            <person name="Woyke T."/>
        </authorList>
    </citation>
    <scope>NUCLEOTIDE SEQUENCE [LARGE SCALE GENOMIC DNA]</scope>
    <source>
        <strain evidence="5">ATCC 17096 / DSM 198 / 6111</strain>
    </source>
</reference>
<dbReference type="Proteomes" id="UP000006062">
    <property type="component" value="Chromosome"/>
</dbReference>
<keyword evidence="5" id="KW-1185">Reference proteome</keyword>
<dbReference type="OrthoDB" id="9811749at2"/>
<feature type="domain" description="PPM-type phosphatase" evidence="3">
    <location>
        <begin position="452"/>
        <end position="670"/>
    </location>
</feature>
<evidence type="ECO:0000259" key="3">
    <source>
        <dbReference type="SMART" id="SM00331"/>
    </source>
</evidence>
<dbReference type="Gene3D" id="3.30.450.20">
    <property type="entry name" value="PAS domain"/>
    <property type="match status" value="1"/>
</dbReference>